<name>K0SNE2_THAOC</name>
<dbReference type="AlphaFoldDB" id="K0SNE2"/>
<evidence type="ECO:0000313" key="3">
    <source>
        <dbReference type="Proteomes" id="UP000266841"/>
    </source>
</evidence>
<organism evidence="2 3">
    <name type="scientific">Thalassiosira oceanica</name>
    <name type="common">Marine diatom</name>
    <dbReference type="NCBI Taxonomy" id="159749"/>
    <lineage>
        <taxon>Eukaryota</taxon>
        <taxon>Sar</taxon>
        <taxon>Stramenopiles</taxon>
        <taxon>Ochrophyta</taxon>
        <taxon>Bacillariophyta</taxon>
        <taxon>Coscinodiscophyceae</taxon>
        <taxon>Thalassiosirophycidae</taxon>
        <taxon>Thalassiosirales</taxon>
        <taxon>Thalassiosiraceae</taxon>
        <taxon>Thalassiosira</taxon>
    </lineage>
</organism>
<reference evidence="2 3" key="1">
    <citation type="journal article" date="2012" name="Genome Biol.">
        <title>Genome and low-iron response of an oceanic diatom adapted to chronic iron limitation.</title>
        <authorList>
            <person name="Lommer M."/>
            <person name="Specht M."/>
            <person name="Roy A.S."/>
            <person name="Kraemer L."/>
            <person name="Andreson R."/>
            <person name="Gutowska M.A."/>
            <person name="Wolf J."/>
            <person name="Bergner S.V."/>
            <person name="Schilhabel M.B."/>
            <person name="Klostermeier U.C."/>
            <person name="Beiko R.G."/>
            <person name="Rosenstiel P."/>
            <person name="Hippler M."/>
            <person name="Laroche J."/>
        </authorList>
    </citation>
    <scope>NUCLEOTIDE SEQUENCE [LARGE SCALE GENOMIC DNA]</scope>
    <source>
        <strain evidence="2 3">CCMP1005</strain>
    </source>
</reference>
<evidence type="ECO:0000256" key="1">
    <source>
        <dbReference type="SAM" id="MobiDB-lite"/>
    </source>
</evidence>
<sequence length="108" mass="11156">MFVVAITPLACASDDISSLKSNEMRSLARGESSPGLRSTPGDAGGVTLGSGSDLGLSRGVSLMKLLRLGGAGDLPIEHTGKLLVDDAAGMTLLGHASRLVKNLRRRQQ</sequence>
<dbReference type="EMBL" id="AGNL01014051">
    <property type="protein sequence ID" value="EJK66895.1"/>
    <property type="molecule type" value="Genomic_DNA"/>
</dbReference>
<comment type="caution">
    <text evidence="2">The sequence shown here is derived from an EMBL/GenBank/DDBJ whole genome shotgun (WGS) entry which is preliminary data.</text>
</comment>
<dbReference type="Proteomes" id="UP000266841">
    <property type="component" value="Unassembled WGS sequence"/>
</dbReference>
<keyword evidence="3" id="KW-1185">Reference proteome</keyword>
<evidence type="ECO:0000313" key="2">
    <source>
        <dbReference type="EMBL" id="EJK66895.1"/>
    </source>
</evidence>
<gene>
    <name evidence="2" type="ORF">THAOC_12136</name>
</gene>
<proteinExistence type="predicted"/>
<protein>
    <submittedName>
        <fullName evidence="2">Uncharacterized protein</fullName>
    </submittedName>
</protein>
<accession>K0SNE2</accession>
<feature type="region of interest" description="Disordered" evidence="1">
    <location>
        <begin position="23"/>
        <end position="48"/>
    </location>
</feature>